<feature type="compositionally biased region" description="Polar residues" evidence="1">
    <location>
        <begin position="64"/>
        <end position="77"/>
    </location>
</feature>
<dbReference type="Pfam" id="PF05250">
    <property type="entry name" value="UPF0193"/>
    <property type="match status" value="1"/>
</dbReference>
<dbReference type="CTD" id="113584080"/>
<accession>A0A6P7Y974</accession>
<sequence length="230" mass="26335">MSTQETRGAVPKGTGFWNTGRPAPYSKETQELLKVMMQESKLTSFQQRQINDCLLRGDVLPTRCNPTSSEDSEVSQSAPPPSKSCLTFSPSSRPSLRPAEICRAGDAYTREKFQARPARDLEKEKRRLQNILATGKDVPEPKRVPRQPTPTEEEMPEIDRFDELVNEIREREKFLADMEALGQGKNYRIIIQTQISQKLREMEVIDKKRSLELSQRLKSLEQKKPESSLE</sequence>
<dbReference type="RefSeq" id="XP_030064032.1">
    <property type="nucleotide sequence ID" value="XM_030208172.1"/>
</dbReference>
<dbReference type="FunCoup" id="A0A6P7Y974">
    <property type="interactions" value="5"/>
</dbReference>
<feature type="region of interest" description="Disordered" evidence="1">
    <location>
        <begin position="1"/>
        <end position="24"/>
    </location>
</feature>
<organism evidence="2 3">
    <name type="scientific">Microcaecilia unicolor</name>
    <dbReference type="NCBI Taxonomy" id="1415580"/>
    <lineage>
        <taxon>Eukaryota</taxon>
        <taxon>Metazoa</taxon>
        <taxon>Chordata</taxon>
        <taxon>Craniata</taxon>
        <taxon>Vertebrata</taxon>
        <taxon>Euteleostomi</taxon>
        <taxon>Amphibia</taxon>
        <taxon>Gymnophiona</taxon>
        <taxon>Siphonopidae</taxon>
        <taxon>Microcaecilia</taxon>
    </lineage>
</organism>
<dbReference type="AlphaFoldDB" id="A0A6P7Y974"/>
<dbReference type="Proteomes" id="UP000515156">
    <property type="component" value="Chromosome 1"/>
</dbReference>
<name>A0A6P7Y974_9AMPH</name>
<reference evidence="3" key="1">
    <citation type="submission" date="2025-08" db="UniProtKB">
        <authorList>
            <consortium name="RefSeq"/>
        </authorList>
    </citation>
    <scope>IDENTIFICATION</scope>
</reference>
<feature type="region of interest" description="Disordered" evidence="1">
    <location>
        <begin position="58"/>
        <end position="99"/>
    </location>
</feature>
<keyword evidence="2" id="KW-1185">Reference proteome</keyword>
<dbReference type="OrthoDB" id="189770at2759"/>
<proteinExistence type="predicted"/>
<evidence type="ECO:0000313" key="3">
    <source>
        <dbReference type="RefSeq" id="XP_030064032.1"/>
    </source>
</evidence>
<evidence type="ECO:0000313" key="2">
    <source>
        <dbReference type="Proteomes" id="UP000515156"/>
    </source>
</evidence>
<dbReference type="InterPro" id="IPR007914">
    <property type="entry name" value="UPF0193"/>
</dbReference>
<dbReference type="KEGG" id="muo:115473317"/>
<feature type="region of interest" description="Disordered" evidence="1">
    <location>
        <begin position="130"/>
        <end position="157"/>
    </location>
</feature>
<evidence type="ECO:0000256" key="1">
    <source>
        <dbReference type="SAM" id="MobiDB-lite"/>
    </source>
</evidence>
<dbReference type="GeneID" id="115473317"/>
<dbReference type="PANTHER" id="PTHR28348:SF1">
    <property type="entry name" value="UPF0193 PROTEIN EVG1"/>
    <property type="match status" value="1"/>
</dbReference>
<dbReference type="PANTHER" id="PTHR28348">
    <property type="entry name" value="UPF0193 PROTEIN EVG1"/>
    <property type="match status" value="1"/>
</dbReference>
<dbReference type="InParanoid" id="A0A6P7Y974"/>
<feature type="compositionally biased region" description="Polar residues" evidence="1">
    <location>
        <begin position="84"/>
        <end position="94"/>
    </location>
</feature>
<gene>
    <name evidence="3" type="primary">C1H22orf23</name>
</gene>
<protein>
    <submittedName>
        <fullName evidence="3">UPF0193 protein EVG1 isoform X1</fullName>
    </submittedName>
</protein>